<protein>
    <submittedName>
        <fullName evidence="1">Uncharacterized protein</fullName>
    </submittedName>
</protein>
<accession>A0A0H5QRY2</accession>
<reference evidence="1" key="1">
    <citation type="submission" date="2015-04" db="EMBL/GenBank/DDBJ databases">
        <title>The genome sequence of the plant pathogenic Rhizarian Plasmodiophora brassicae reveals insights in its biotrophic life cycle and the origin of chitin synthesis.</title>
        <authorList>
            <person name="Schwelm A."/>
            <person name="Fogelqvist J."/>
            <person name="Knaust A."/>
            <person name="Julke S."/>
            <person name="Lilja T."/>
            <person name="Dhandapani V."/>
            <person name="Bonilla-Rosso G."/>
            <person name="Karlsson M."/>
            <person name="Shevchenko A."/>
            <person name="Choi S.R."/>
            <person name="Kim H.G."/>
            <person name="Park J.Y."/>
            <person name="Lim Y.P."/>
            <person name="Ludwig-Muller J."/>
            <person name="Dixelius C."/>
        </authorList>
    </citation>
    <scope>NUCLEOTIDE SEQUENCE</scope>
    <source>
        <tissue evidence="1">Potato root galls</tissue>
    </source>
</reference>
<dbReference type="AlphaFoldDB" id="A0A0H5QRY2"/>
<proteinExistence type="predicted"/>
<name>A0A0H5QRY2_9EUKA</name>
<organism evidence="1">
    <name type="scientific">Spongospora subterranea</name>
    <dbReference type="NCBI Taxonomy" id="70186"/>
    <lineage>
        <taxon>Eukaryota</taxon>
        <taxon>Sar</taxon>
        <taxon>Rhizaria</taxon>
        <taxon>Endomyxa</taxon>
        <taxon>Phytomyxea</taxon>
        <taxon>Plasmodiophorida</taxon>
        <taxon>Plasmodiophoridae</taxon>
        <taxon>Spongospora</taxon>
    </lineage>
</organism>
<sequence length="135" mass="15788">MSRRIQPMLYKNSNPRCVQRITLLVFPILYNTKKTSQMINKSNLQFFIIYQEILEGKLVHGLKLGGSKYLIINFVLINSFKIKPHLGFTKLHEEVPSNGENSEQGTDYIHGAMSNKHNINQKTRWNEAHHQQSWH</sequence>
<dbReference type="EMBL" id="HACM01003854">
    <property type="protein sequence ID" value="CRZ04296.1"/>
    <property type="molecule type" value="Transcribed_RNA"/>
</dbReference>
<evidence type="ECO:0000313" key="1">
    <source>
        <dbReference type="EMBL" id="CRZ04296.1"/>
    </source>
</evidence>